<gene>
    <name evidence="1" type="ORF">BDN72DRAFT_836759</name>
</gene>
<reference evidence="1 2" key="1">
    <citation type="journal article" date="2019" name="Nat. Ecol. Evol.">
        <title>Megaphylogeny resolves global patterns of mushroom evolution.</title>
        <authorList>
            <person name="Varga T."/>
            <person name="Krizsan K."/>
            <person name="Foldi C."/>
            <person name="Dima B."/>
            <person name="Sanchez-Garcia M."/>
            <person name="Sanchez-Ramirez S."/>
            <person name="Szollosi G.J."/>
            <person name="Szarkandi J.G."/>
            <person name="Papp V."/>
            <person name="Albert L."/>
            <person name="Andreopoulos W."/>
            <person name="Angelini C."/>
            <person name="Antonin V."/>
            <person name="Barry K.W."/>
            <person name="Bougher N.L."/>
            <person name="Buchanan P."/>
            <person name="Buyck B."/>
            <person name="Bense V."/>
            <person name="Catcheside P."/>
            <person name="Chovatia M."/>
            <person name="Cooper J."/>
            <person name="Damon W."/>
            <person name="Desjardin D."/>
            <person name="Finy P."/>
            <person name="Geml J."/>
            <person name="Haridas S."/>
            <person name="Hughes K."/>
            <person name="Justo A."/>
            <person name="Karasinski D."/>
            <person name="Kautmanova I."/>
            <person name="Kiss B."/>
            <person name="Kocsube S."/>
            <person name="Kotiranta H."/>
            <person name="LaButti K.M."/>
            <person name="Lechner B.E."/>
            <person name="Liimatainen K."/>
            <person name="Lipzen A."/>
            <person name="Lukacs Z."/>
            <person name="Mihaltcheva S."/>
            <person name="Morgado L.N."/>
            <person name="Niskanen T."/>
            <person name="Noordeloos M.E."/>
            <person name="Ohm R.A."/>
            <person name="Ortiz-Santana B."/>
            <person name="Ovrebo C."/>
            <person name="Racz N."/>
            <person name="Riley R."/>
            <person name="Savchenko A."/>
            <person name="Shiryaev A."/>
            <person name="Soop K."/>
            <person name="Spirin V."/>
            <person name="Szebenyi C."/>
            <person name="Tomsovsky M."/>
            <person name="Tulloss R.E."/>
            <person name="Uehling J."/>
            <person name="Grigoriev I.V."/>
            <person name="Vagvolgyi C."/>
            <person name="Papp T."/>
            <person name="Martin F.M."/>
            <person name="Miettinen O."/>
            <person name="Hibbett D.S."/>
            <person name="Nagy L.G."/>
        </authorList>
    </citation>
    <scope>NUCLEOTIDE SEQUENCE [LARGE SCALE GENOMIC DNA]</scope>
    <source>
        <strain evidence="1 2">NL-1719</strain>
    </source>
</reference>
<name>A0ACD3B4V2_9AGAR</name>
<keyword evidence="2" id="KW-1185">Reference proteome</keyword>
<organism evidence="1 2">
    <name type="scientific">Pluteus cervinus</name>
    <dbReference type="NCBI Taxonomy" id="181527"/>
    <lineage>
        <taxon>Eukaryota</taxon>
        <taxon>Fungi</taxon>
        <taxon>Dikarya</taxon>
        <taxon>Basidiomycota</taxon>
        <taxon>Agaricomycotina</taxon>
        <taxon>Agaricomycetes</taxon>
        <taxon>Agaricomycetidae</taxon>
        <taxon>Agaricales</taxon>
        <taxon>Pluteineae</taxon>
        <taxon>Pluteaceae</taxon>
        <taxon>Pluteus</taxon>
    </lineage>
</organism>
<evidence type="ECO:0000313" key="2">
    <source>
        <dbReference type="Proteomes" id="UP000308600"/>
    </source>
</evidence>
<evidence type="ECO:0000313" key="1">
    <source>
        <dbReference type="EMBL" id="TFK71992.1"/>
    </source>
</evidence>
<dbReference type="Proteomes" id="UP000308600">
    <property type="component" value="Unassembled WGS sequence"/>
</dbReference>
<proteinExistence type="predicted"/>
<sequence>MAAYNHPGTAPILARVAKYIFPWVAPMIFNVVTLGMRNKRREPSLEALGRHGQYVRHMFIGDADPMEIVAEQLSSCPNVENLALWTPRTLNENCLQVIKLLPLLRLYTYTTTIFNHNRHLGQQAKSLFPQWKDLTHLTIYGSWSPAELHSCWRLLPKLQCLAFPVGHNLPSVFFNECPELRMLLLLNDGFRDYEDDLYSPNDPRMVRLRLSNSVTDWKLGARGGMDAWAHAEDRLEERADKIEAWLLNQMSDSAELDRILERLRSGIPSPSRRRRRRLSSQPSQPS</sequence>
<accession>A0ACD3B4V2</accession>
<dbReference type="EMBL" id="ML208290">
    <property type="protein sequence ID" value="TFK71992.1"/>
    <property type="molecule type" value="Genomic_DNA"/>
</dbReference>
<protein>
    <submittedName>
        <fullName evidence="1">Uncharacterized protein</fullName>
    </submittedName>
</protein>